<dbReference type="PANTHER" id="PTHR12358">
    <property type="entry name" value="SPHINGOSINE KINASE"/>
    <property type="match status" value="1"/>
</dbReference>
<dbReference type="OrthoDB" id="3853857at2759"/>
<dbReference type="GO" id="GO:0001727">
    <property type="term" value="F:lipid kinase activity"/>
    <property type="evidence" value="ECO:0007669"/>
    <property type="project" value="TreeGrafter"/>
</dbReference>
<dbReference type="SUPFAM" id="SSF111331">
    <property type="entry name" value="NAD kinase/diacylglycerol kinase-like"/>
    <property type="match status" value="1"/>
</dbReference>
<keyword evidence="2" id="KW-0808">Transferase</keyword>
<dbReference type="SMART" id="SM00046">
    <property type="entry name" value="DAGKc"/>
    <property type="match status" value="1"/>
</dbReference>
<dbReference type="GO" id="GO:0016773">
    <property type="term" value="F:phosphotransferase activity, alcohol group as acceptor"/>
    <property type="evidence" value="ECO:0007669"/>
    <property type="project" value="UniProtKB-ARBA"/>
</dbReference>
<dbReference type="Pfam" id="PF00781">
    <property type="entry name" value="DAGK_cat"/>
    <property type="match status" value="1"/>
</dbReference>
<dbReference type="InterPro" id="IPR017438">
    <property type="entry name" value="ATP-NAD_kinase_N"/>
</dbReference>
<dbReference type="GO" id="GO:0016020">
    <property type="term" value="C:membrane"/>
    <property type="evidence" value="ECO:0007669"/>
    <property type="project" value="TreeGrafter"/>
</dbReference>
<dbReference type="PANTHER" id="PTHR12358:SF31">
    <property type="entry name" value="ACYLGLYCEROL KINASE, MITOCHONDRIAL"/>
    <property type="match status" value="1"/>
</dbReference>
<evidence type="ECO:0000259" key="1">
    <source>
        <dbReference type="PROSITE" id="PS50146"/>
    </source>
</evidence>
<proteinExistence type="predicted"/>
<sequence>MRQSKKRAIVQTYEYELECDSSEFVALAMEKAYHETICHKRFVVLINPVSGSGKAQTNYEQHARPFFESAGCFMQVCITTNHGHAMEIAKNLDLTAIDAIVCVSGDGLPHDVFNGLGQRKDACAALQTPIAMIPGGSGNALALNLYGTSSPSVAALEIVKGIRVPIDLCSVTQGQSRYLSFLSQSWGVIADSDLETEHLR</sequence>
<organism evidence="2 3">
    <name type="scientific">Neolecta irregularis (strain DAH-3)</name>
    <dbReference type="NCBI Taxonomy" id="1198029"/>
    <lineage>
        <taxon>Eukaryota</taxon>
        <taxon>Fungi</taxon>
        <taxon>Dikarya</taxon>
        <taxon>Ascomycota</taxon>
        <taxon>Taphrinomycotina</taxon>
        <taxon>Neolectales</taxon>
        <taxon>Neolectaceae</taxon>
        <taxon>Neolecta</taxon>
    </lineage>
</organism>
<dbReference type="InterPro" id="IPR001206">
    <property type="entry name" value="Diacylglycerol_kinase_cat_dom"/>
</dbReference>
<gene>
    <name evidence="2" type="ORF">NEOLI_003724</name>
</gene>
<dbReference type="InterPro" id="IPR050187">
    <property type="entry name" value="Lipid_Phosphate_FormReg"/>
</dbReference>
<dbReference type="GO" id="GO:0005737">
    <property type="term" value="C:cytoplasm"/>
    <property type="evidence" value="ECO:0007669"/>
    <property type="project" value="TreeGrafter"/>
</dbReference>
<feature type="domain" description="DAGKc" evidence="1">
    <location>
        <begin position="37"/>
        <end position="175"/>
    </location>
</feature>
<dbReference type="AlphaFoldDB" id="A0A1U7LPV2"/>
<name>A0A1U7LPV2_NEOID</name>
<evidence type="ECO:0000313" key="3">
    <source>
        <dbReference type="Proteomes" id="UP000186594"/>
    </source>
</evidence>
<dbReference type="GO" id="GO:0046512">
    <property type="term" value="P:sphingosine biosynthetic process"/>
    <property type="evidence" value="ECO:0007669"/>
    <property type="project" value="TreeGrafter"/>
</dbReference>
<dbReference type="Proteomes" id="UP000186594">
    <property type="component" value="Unassembled WGS sequence"/>
</dbReference>
<dbReference type="EMBL" id="LXFE01000709">
    <property type="protein sequence ID" value="OLL24613.1"/>
    <property type="molecule type" value="Genomic_DNA"/>
</dbReference>
<keyword evidence="2" id="KW-0418">Kinase</keyword>
<dbReference type="PROSITE" id="PS50146">
    <property type="entry name" value="DAGK"/>
    <property type="match status" value="1"/>
</dbReference>
<reference evidence="2 3" key="1">
    <citation type="submission" date="2016-04" db="EMBL/GenBank/DDBJ databases">
        <title>Evolutionary innovation and constraint leading to complex multicellularity in the Ascomycota.</title>
        <authorList>
            <person name="Cisse O."/>
            <person name="Nguyen A."/>
            <person name="Hewitt D.A."/>
            <person name="Jedd G."/>
            <person name="Stajich J.E."/>
        </authorList>
    </citation>
    <scope>NUCLEOTIDE SEQUENCE [LARGE SCALE GENOMIC DNA]</scope>
    <source>
        <strain evidence="2 3">DAH-3</strain>
    </source>
</reference>
<dbReference type="STRING" id="1198029.A0A1U7LPV2"/>
<dbReference type="InterPro" id="IPR016064">
    <property type="entry name" value="NAD/diacylglycerol_kinase_sf"/>
</dbReference>
<dbReference type="Gene3D" id="3.40.50.10330">
    <property type="entry name" value="Probable inorganic polyphosphate/atp-NAD kinase, domain 1"/>
    <property type="match status" value="1"/>
</dbReference>
<dbReference type="Gene3D" id="2.60.200.40">
    <property type="match status" value="1"/>
</dbReference>
<evidence type="ECO:0000313" key="2">
    <source>
        <dbReference type="EMBL" id="OLL24613.1"/>
    </source>
</evidence>
<keyword evidence="3" id="KW-1185">Reference proteome</keyword>
<protein>
    <submittedName>
        <fullName evidence="2">Sphingoid long chain base kinase 4</fullName>
    </submittedName>
</protein>
<accession>A0A1U7LPV2</accession>
<comment type="caution">
    <text evidence="2">The sequence shown here is derived from an EMBL/GenBank/DDBJ whole genome shotgun (WGS) entry which is preliminary data.</text>
</comment>